<dbReference type="EMBL" id="DSGT01000012">
    <property type="protein sequence ID" value="HEW53433.1"/>
    <property type="molecule type" value="Genomic_DNA"/>
</dbReference>
<dbReference type="GO" id="GO:1990904">
    <property type="term" value="C:ribonucleoprotein complex"/>
    <property type="evidence" value="ECO:0007669"/>
    <property type="project" value="UniProtKB-KW"/>
</dbReference>
<evidence type="ECO:0000313" key="7">
    <source>
        <dbReference type="EMBL" id="HEW53433.1"/>
    </source>
</evidence>
<dbReference type="FunFam" id="3.10.450.80:FF:000001">
    <property type="entry name" value="60S ribosomal protein L44"/>
    <property type="match status" value="1"/>
</dbReference>
<accession>A0A7C2VE09</accession>
<keyword evidence="3 5" id="KW-0689">Ribosomal protein</keyword>
<evidence type="ECO:0000256" key="3">
    <source>
        <dbReference type="ARBA" id="ARBA00022980"/>
    </source>
</evidence>
<dbReference type="PANTHER" id="PTHR10369">
    <property type="entry name" value="60S RIBOSOMAL PROTEIN L36A/L44"/>
    <property type="match status" value="1"/>
</dbReference>
<comment type="function">
    <text evidence="5">Binds to the 23S rRNA.</text>
</comment>
<evidence type="ECO:0000256" key="1">
    <source>
        <dbReference type="ARBA" id="ARBA00009364"/>
    </source>
</evidence>
<dbReference type="AlphaFoldDB" id="A0A7C2VE09"/>
<comment type="subunit">
    <text evidence="5">Part of the 50S ribosomal subunit.</text>
</comment>
<protein>
    <recommendedName>
        <fullName evidence="5">Large ribosomal subunit protein eL42</fullName>
    </recommendedName>
</protein>
<evidence type="ECO:0000256" key="5">
    <source>
        <dbReference type="HAMAP-Rule" id="MF_01476"/>
    </source>
</evidence>
<dbReference type="InterPro" id="IPR053708">
    <property type="entry name" value="Ribosomal_LSU_eL42"/>
</dbReference>
<dbReference type="PROSITE" id="PS01172">
    <property type="entry name" value="RIBOSOMAL_L44E"/>
    <property type="match status" value="1"/>
</dbReference>
<feature type="binding site" evidence="5">
    <location>
        <position position="11"/>
    </location>
    <ligand>
        <name>Zn(2+)</name>
        <dbReference type="ChEBI" id="CHEBI:29105"/>
    </ligand>
</feature>
<dbReference type="GO" id="GO:0003735">
    <property type="term" value="F:structural constituent of ribosome"/>
    <property type="evidence" value="ECO:0007669"/>
    <property type="project" value="InterPro"/>
</dbReference>
<dbReference type="Pfam" id="PF00935">
    <property type="entry name" value="Ribosomal_L44"/>
    <property type="match status" value="1"/>
</dbReference>
<name>A0A7C2VE09_9CREN</name>
<evidence type="ECO:0000256" key="6">
    <source>
        <dbReference type="RuleBase" id="RU000666"/>
    </source>
</evidence>
<dbReference type="GO" id="GO:0070180">
    <property type="term" value="F:large ribosomal subunit rRNA binding"/>
    <property type="evidence" value="ECO:0007669"/>
    <property type="project" value="UniProtKB-UniRule"/>
</dbReference>
<dbReference type="NCBIfam" id="NF004425">
    <property type="entry name" value="PRK05767.1"/>
    <property type="match status" value="1"/>
</dbReference>
<feature type="binding site" evidence="5">
    <location>
        <position position="14"/>
    </location>
    <ligand>
        <name>Zn(2+)</name>
        <dbReference type="ChEBI" id="CHEBI:29105"/>
    </ligand>
</feature>
<dbReference type="SUPFAM" id="SSF57829">
    <property type="entry name" value="Zn-binding ribosomal proteins"/>
    <property type="match status" value="1"/>
</dbReference>
<evidence type="ECO:0000256" key="2">
    <source>
        <dbReference type="ARBA" id="ARBA00022723"/>
    </source>
</evidence>
<keyword evidence="2 5" id="KW-0479">Metal-binding</keyword>
<dbReference type="InterPro" id="IPR011332">
    <property type="entry name" value="Ribosomal_zn-bd"/>
</dbReference>
<proteinExistence type="inferred from homology"/>
<keyword evidence="4 5" id="KW-0687">Ribonucleoprotein</keyword>
<dbReference type="GO" id="GO:0005840">
    <property type="term" value="C:ribosome"/>
    <property type="evidence" value="ECO:0007669"/>
    <property type="project" value="UniProtKB-KW"/>
</dbReference>
<dbReference type="HAMAP" id="MF_01476">
    <property type="entry name" value="Ribosomal_L44e"/>
    <property type="match status" value="1"/>
</dbReference>
<keyword evidence="5" id="KW-0862">Zinc</keyword>
<keyword evidence="5" id="KW-0863">Zinc-finger</keyword>
<gene>
    <name evidence="5" type="primary">rpl44e</name>
    <name evidence="7" type="ORF">ENO77_04670</name>
</gene>
<dbReference type="GO" id="GO:0008270">
    <property type="term" value="F:zinc ion binding"/>
    <property type="evidence" value="ECO:0007669"/>
    <property type="project" value="UniProtKB-UniRule"/>
</dbReference>
<comment type="similarity">
    <text evidence="1 5 6">Belongs to the eukaryotic ribosomal protein eL42 family.</text>
</comment>
<sequence>MKIPKTLNTYCPRCKTHTQHSVTIYKHGKRRTLAEGQRRYLRKQEGYGSKRKPEQKRFAKITKKVVLKLKCSKCGYILHRRGIRLKKAELV</sequence>
<keyword evidence="5" id="KW-0699">rRNA-binding</keyword>
<evidence type="ECO:0000256" key="4">
    <source>
        <dbReference type="ARBA" id="ARBA00023274"/>
    </source>
</evidence>
<dbReference type="GO" id="GO:0006412">
    <property type="term" value="P:translation"/>
    <property type="evidence" value="ECO:0007669"/>
    <property type="project" value="UniProtKB-UniRule"/>
</dbReference>
<reference evidence="7" key="1">
    <citation type="journal article" date="2020" name="mSystems">
        <title>Genome- and Community-Level Interaction Insights into Carbon Utilization and Element Cycling Functions of Hydrothermarchaeota in Hydrothermal Sediment.</title>
        <authorList>
            <person name="Zhou Z."/>
            <person name="Liu Y."/>
            <person name="Xu W."/>
            <person name="Pan J."/>
            <person name="Luo Z.H."/>
            <person name="Li M."/>
        </authorList>
    </citation>
    <scope>NUCLEOTIDE SEQUENCE [LARGE SCALE GENOMIC DNA]</scope>
    <source>
        <strain evidence="7">SpSt-16</strain>
    </source>
</reference>
<keyword evidence="5" id="KW-0694">RNA-binding</keyword>
<feature type="binding site" evidence="5">
    <location>
        <position position="74"/>
    </location>
    <ligand>
        <name>Zn(2+)</name>
        <dbReference type="ChEBI" id="CHEBI:29105"/>
    </ligand>
</feature>
<organism evidence="7">
    <name type="scientific">Ignisphaera aggregans</name>
    <dbReference type="NCBI Taxonomy" id="334771"/>
    <lineage>
        <taxon>Archaea</taxon>
        <taxon>Thermoproteota</taxon>
        <taxon>Thermoprotei</taxon>
        <taxon>Desulfurococcales</taxon>
        <taxon>Desulfurococcaceae</taxon>
        <taxon>Ignisphaera</taxon>
    </lineage>
</organism>
<comment type="caution">
    <text evidence="7">The sequence shown here is derived from an EMBL/GenBank/DDBJ whole genome shotgun (WGS) entry which is preliminary data.</text>
</comment>
<dbReference type="Gene3D" id="3.10.450.80">
    <property type="match status" value="1"/>
</dbReference>
<dbReference type="InterPro" id="IPR000552">
    <property type="entry name" value="Ribosomal_eL44"/>
</dbReference>
<feature type="zinc finger region" description="C4-type" evidence="5">
    <location>
        <begin position="11"/>
        <end position="74"/>
    </location>
</feature>
<comment type="cofactor">
    <cofactor evidence="5">
        <name>Zn(2+)</name>
        <dbReference type="ChEBI" id="CHEBI:29105"/>
    </cofactor>
    <text evidence="5">Binds 1 zinc ion per subunit.</text>
</comment>
<feature type="binding site" evidence="5">
    <location>
        <position position="71"/>
    </location>
    <ligand>
        <name>Zn(2+)</name>
        <dbReference type="ChEBI" id="CHEBI:29105"/>
    </ligand>
</feature>